<gene>
    <name evidence="2" type="ORF">FGLOB1_4568</name>
</gene>
<feature type="region of interest" description="Disordered" evidence="1">
    <location>
        <begin position="126"/>
        <end position="160"/>
    </location>
</feature>
<evidence type="ECO:0000313" key="3">
    <source>
        <dbReference type="Proteomes" id="UP000532311"/>
    </source>
</evidence>
<reference evidence="2 3" key="1">
    <citation type="submission" date="2020-05" db="EMBL/GenBank/DDBJ databases">
        <title>Identification and distribution of gene clusters putatively required for synthesis of sphingolipid metabolism inhibitors in phylogenetically diverse species of the filamentous fungus Fusarium.</title>
        <authorList>
            <person name="Kim H.-S."/>
            <person name="Busman M."/>
            <person name="Brown D.W."/>
            <person name="Divon H."/>
            <person name="Uhlig S."/>
            <person name="Proctor R.H."/>
        </authorList>
    </citation>
    <scope>NUCLEOTIDE SEQUENCE [LARGE SCALE GENOMIC DNA]</scope>
    <source>
        <strain evidence="2 3">NRRL 26131</strain>
    </source>
</reference>
<evidence type="ECO:0000313" key="2">
    <source>
        <dbReference type="EMBL" id="KAF5712320.1"/>
    </source>
</evidence>
<comment type="caution">
    <text evidence="2">The sequence shown here is derived from an EMBL/GenBank/DDBJ whole genome shotgun (WGS) entry which is preliminary data.</text>
</comment>
<evidence type="ECO:0000256" key="1">
    <source>
        <dbReference type="SAM" id="MobiDB-lite"/>
    </source>
</evidence>
<dbReference type="EMBL" id="JAAQPF010000172">
    <property type="protein sequence ID" value="KAF5712320.1"/>
    <property type="molecule type" value="Genomic_DNA"/>
</dbReference>
<protein>
    <submittedName>
        <fullName evidence="2">Uncharacterized protein</fullName>
    </submittedName>
</protein>
<sequence length="160" mass="17997">MVLVQEVGIPTRTFYPGLYSYLTITIDQNAFEAFYEIDLRNYGTETEDPAINRLWQCHKNGEHVGPEDPLDAMERDKIERVDPAKLVLALFKIKSDRSVIEMTDDIKLRFTIHQHIDAHALFETITEESEPGPATKKNQSDPAAVGANADSSDDKSSTSQ</sequence>
<name>A0A8H6DDB4_9HYPO</name>
<keyword evidence="3" id="KW-1185">Reference proteome</keyword>
<accession>A0A8H6DDB4</accession>
<dbReference type="AlphaFoldDB" id="A0A8H6DDB4"/>
<organism evidence="2 3">
    <name type="scientific">Fusarium globosum</name>
    <dbReference type="NCBI Taxonomy" id="78864"/>
    <lineage>
        <taxon>Eukaryota</taxon>
        <taxon>Fungi</taxon>
        <taxon>Dikarya</taxon>
        <taxon>Ascomycota</taxon>
        <taxon>Pezizomycotina</taxon>
        <taxon>Sordariomycetes</taxon>
        <taxon>Hypocreomycetidae</taxon>
        <taxon>Hypocreales</taxon>
        <taxon>Nectriaceae</taxon>
        <taxon>Fusarium</taxon>
        <taxon>Fusarium fujikuroi species complex</taxon>
    </lineage>
</organism>
<proteinExistence type="predicted"/>
<dbReference type="Proteomes" id="UP000532311">
    <property type="component" value="Unassembled WGS sequence"/>
</dbReference>